<feature type="signal peptide" evidence="1">
    <location>
        <begin position="1"/>
        <end position="21"/>
    </location>
</feature>
<name>A0A0A3A356_9PAST</name>
<feature type="chain" id="PRO_5001997827" description="Entericidin EcnAB" evidence="1">
    <location>
        <begin position="22"/>
        <end position="63"/>
    </location>
</feature>
<keyword evidence="1" id="KW-0732">Signal</keyword>
<evidence type="ECO:0000256" key="1">
    <source>
        <dbReference type="SAM" id="SignalP"/>
    </source>
</evidence>
<reference evidence="2 3" key="1">
    <citation type="submission" date="2014-07" db="EMBL/GenBank/DDBJ databases">
        <title>Chaperone-usher fimbriae in a diverse selection of Gallibacterium genomes.</title>
        <authorList>
            <person name="Kudirkiene E."/>
            <person name="Bager R.J."/>
            <person name="Johnson T.J."/>
            <person name="Bojesen A.M."/>
        </authorList>
    </citation>
    <scope>NUCLEOTIDE SEQUENCE [LARGE SCALE GENOMIC DNA]</scope>
    <source>
        <strain evidence="2 3">4895</strain>
    </source>
</reference>
<proteinExistence type="predicted"/>
<dbReference type="RefSeq" id="WP_039080940.1">
    <property type="nucleotide sequence ID" value="NZ_JPJQ01000004.1"/>
</dbReference>
<evidence type="ECO:0000313" key="3">
    <source>
        <dbReference type="Proteomes" id="UP000030554"/>
    </source>
</evidence>
<dbReference type="Proteomes" id="UP000030554">
    <property type="component" value="Unassembled WGS sequence"/>
</dbReference>
<sequence>MKLNKLFIATMLIASTALVGCAELKSNLQDIGQSAKDSAVTRAKMETNQKVSEATGKIFGSAY</sequence>
<organism evidence="2 3">
    <name type="scientific">Gallibacterium anatis 4895</name>
    <dbReference type="NCBI Taxonomy" id="1396510"/>
    <lineage>
        <taxon>Bacteria</taxon>
        <taxon>Pseudomonadati</taxon>
        <taxon>Pseudomonadota</taxon>
        <taxon>Gammaproteobacteria</taxon>
        <taxon>Pasteurellales</taxon>
        <taxon>Pasteurellaceae</taxon>
        <taxon>Gallibacterium</taxon>
    </lineage>
</organism>
<gene>
    <name evidence="2" type="ORF">IO48_01195</name>
</gene>
<evidence type="ECO:0008006" key="4">
    <source>
        <dbReference type="Google" id="ProtNLM"/>
    </source>
</evidence>
<protein>
    <recommendedName>
        <fullName evidence="4">Entericidin EcnAB</fullName>
    </recommendedName>
</protein>
<comment type="caution">
    <text evidence="2">The sequence shown here is derived from an EMBL/GenBank/DDBJ whole genome shotgun (WGS) entry which is preliminary data.</text>
</comment>
<dbReference type="AlphaFoldDB" id="A0A0A3A356"/>
<accession>A0A0A3A356</accession>
<evidence type="ECO:0000313" key="2">
    <source>
        <dbReference type="EMBL" id="KGQ63686.1"/>
    </source>
</evidence>
<dbReference type="EMBL" id="JPJQ01000004">
    <property type="protein sequence ID" value="KGQ63686.1"/>
    <property type="molecule type" value="Genomic_DNA"/>
</dbReference>
<dbReference type="PROSITE" id="PS51257">
    <property type="entry name" value="PROKAR_LIPOPROTEIN"/>
    <property type="match status" value="1"/>
</dbReference>